<dbReference type="PROSITE" id="PS51186">
    <property type="entry name" value="GNAT"/>
    <property type="match status" value="1"/>
</dbReference>
<evidence type="ECO:0000313" key="3">
    <source>
        <dbReference type="Proteomes" id="UP000184050"/>
    </source>
</evidence>
<dbReference type="STRING" id="1168035.SAMN05444280_12533"/>
<dbReference type="GO" id="GO:0008080">
    <property type="term" value="F:N-acetyltransferase activity"/>
    <property type="evidence" value="ECO:0007669"/>
    <property type="project" value="InterPro"/>
</dbReference>
<feature type="domain" description="N-acetyltransferase" evidence="1">
    <location>
        <begin position="131"/>
        <end position="282"/>
    </location>
</feature>
<keyword evidence="3" id="KW-1185">Reference proteome</keyword>
<dbReference type="CDD" id="cd04301">
    <property type="entry name" value="NAT_SF"/>
    <property type="match status" value="1"/>
</dbReference>
<dbReference type="InterPro" id="IPR022525">
    <property type="entry name" value="GNAT_AblB"/>
</dbReference>
<dbReference type="InterPro" id="IPR000182">
    <property type="entry name" value="GNAT_dom"/>
</dbReference>
<gene>
    <name evidence="2" type="ORF">SAMN05444280_12533</name>
</gene>
<dbReference type="SUPFAM" id="SSF55729">
    <property type="entry name" value="Acyl-CoA N-acyltransferases (Nat)"/>
    <property type="match status" value="1"/>
</dbReference>
<dbReference type="NCBIfam" id="TIGR03827">
    <property type="entry name" value="GNAT_ablB"/>
    <property type="match status" value="1"/>
</dbReference>
<dbReference type="OrthoDB" id="9790652at2"/>
<evidence type="ECO:0000259" key="1">
    <source>
        <dbReference type="PROSITE" id="PS51186"/>
    </source>
</evidence>
<dbReference type="Proteomes" id="UP000184050">
    <property type="component" value="Unassembled WGS sequence"/>
</dbReference>
<proteinExistence type="predicted"/>
<name>A0A1M6L1M5_9BACT</name>
<accession>A0A1M6L1M5</accession>
<reference evidence="2 3" key="1">
    <citation type="submission" date="2016-11" db="EMBL/GenBank/DDBJ databases">
        <authorList>
            <person name="Jaros S."/>
            <person name="Januszkiewicz K."/>
            <person name="Wedrychowicz H."/>
        </authorList>
    </citation>
    <scope>NUCLEOTIDE SEQUENCE [LARGE SCALE GENOMIC DNA]</scope>
    <source>
        <strain evidence="2 3">DSM 27063</strain>
    </source>
</reference>
<dbReference type="InterPro" id="IPR016181">
    <property type="entry name" value="Acyl_CoA_acyltransferase"/>
</dbReference>
<keyword evidence="2" id="KW-0808">Transferase</keyword>
<dbReference type="Gene3D" id="3.40.630.30">
    <property type="match status" value="1"/>
</dbReference>
<dbReference type="AlphaFoldDB" id="A0A1M6L1M5"/>
<sequence length="282" mass="32679">MVMEDKFEKIGDSLIQHGKFNNRIYLMKTTPKGTSRIISKMDKLAEEKGYTKITAKIFADSFPRFLLAGYRVEAYIPGYFNGEYDCMYVSKFTDEKRKKLPVIEMKRFRELLRENPTNGKTQPVDLPQKEFVPGSLDENDAEAITEVFKRVFETYPFPVHNAEYIKSTMQNNSAQYFGIWDEGKLIGISTAETDWNYKNAEMTDFAVLPEYRGQKLAFRLLEYMEKEIKKAGIKTAYTVARLRELGMNKTFMNAGYKYTGTLVKNTHIGGSIESMNIFYKKL</sequence>
<dbReference type="Pfam" id="PF00583">
    <property type="entry name" value="Acetyltransf_1"/>
    <property type="match status" value="1"/>
</dbReference>
<organism evidence="2 3">
    <name type="scientific">Tangfeifania diversioriginum</name>
    <dbReference type="NCBI Taxonomy" id="1168035"/>
    <lineage>
        <taxon>Bacteria</taxon>
        <taxon>Pseudomonadati</taxon>
        <taxon>Bacteroidota</taxon>
        <taxon>Bacteroidia</taxon>
        <taxon>Marinilabiliales</taxon>
        <taxon>Prolixibacteraceae</taxon>
        <taxon>Tangfeifania</taxon>
    </lineage>
</organism>
<protein>
    <submittedName>
        <fullName evidence="2">Beta-lysine acetyltransferase</fullName>
    </submittedName>
</protein>
<evidence type="ECO:0000313" key="2">
    <source>
        <dbReference type="EMBL" id="SHJ65024.1"/>
    </source>
</evidence>
<dbReference type="EMBL" id="FQZE01000025">
    <property type="protein sequence ID" value="SHJ65024.1"/>
    <property type="molecule type" value="Genomic_DNA"/>
</dbReference>